<dbReference type="PANTHER" id="PTHR11138:SF5">
    <property type="entry name" value="METHIONYL-TRNA FORMYLTRANSFERASE, MITOCHONDRIAL"/>
    <property type="match status" value="1"/>
</dbReference>
<dbReference type="PANTHER" id="PTHR11138">
    <property type="entry name" value="METHIONYL-TRNA FORMYLTRANSFERASE"/>
    <property type="match status" value="1"/>
</dbReference>
<dbReference type="InterPro" id="IPR036477">
    <property type="entry name" value="Formyl_transf_N_sf"/>
</dbReference>
<reference evidence="4 5" key="1">
    <citation type="submission" date="2024-01" db="EMBL/GenBank/DDBJ databases">
        <authorList>
            <consortium name="Genoscope - CEA"/>
            <person name="William W."/>
        </authorList>
    </citation>
    <scope>NUCLEOTIDE SEQUENCE [LARGE SCALE GENOMIC DNA]</scope>
    <source>
        <strain evidence="4 5">29B2s-10</strain>
    </source>
</reference>
<feature type="domain" description="Formyl transferase N-terminal" evidence="3">
    <location>
        <begin position="18"/>
        <end position="202"/>
    </location>
</feature>
<evidence type="ECO:0000256" key="1">
    <source>
        <dbReference type="ARBA" id="ARBA00012261"/>
    </source>
</evidence>
<evidence type="ECO:0000313" key="5">
    <source>
        <dbReference type="Proteomes" id="UP001497600"/>
    </source>
</evidence>
<accession>A0ABP0EDZ6</accession>
<dbReference type="EC" id="2.1.2.9" evidence="1"/>
<evidence type="ECO:0000313" key="4">
    <source>
        <dbReference type="EMBL" id="CAK7907044.1"/>
    </source>
</evidence>
<dbReference type="Gene3D" id="3.40.50.12230">
    <property type="match status" value="1"/>
</dbReference>
<protein>
    <recommendedName>
        <fullName evidence="2">Methionyl-tRNA formyltransferase, mitochondrial</fullName>
        <ecNumber evidence="1">2.1.2.9</ecNumber>
    </recommendedName>
</protein>
<dbReference type="Pfam" id="PF00551">
    <property type="entry name" value="Formyl_trans_N"/>
    <property type="match status" value="1"/>
</dbReference>
<dbReference type="NCBIfam" id="TIGR00460">
    <property type="entry name" value="fmt"/>
    <property type="match status" value="1"/>
</dbReference>
<dbReference type="CDD" id="cd08646">
    <property type="entry name" value="FMT_core_Met-tRNA-FMT_N"/>
    <property type="match status" value="1"/>
</dbReference>
<proteinExistence type="predicted"/>
<sequence>MHTKCSIRSFSKISDGLRIAFFGTDSFSVEALSRVIASGKRNPGMISSLDVITRSIKPQGRKREFVDVPIGIYAGNHNISIHRADTNKEIMDITSEIGPNMAIAVSYGKLIPAELLNNLKFGGLNVHPSLLPKYSGSSPIQYTLMNDDKKTGVTVQTLHPSKFDRGAIIAQSEEQNIEETDNYHTLLNKLGIIGSDLLVEVLEKQLYLQSHTNIEHSNYEFSLAPKILPSASQIKWDEHTNRQIKRLNDALGPLHTFKRCNLLRKKKSIEELHKVILEDIGSCNSIYDRKEPGTFHSGTGNDNNQLIVHTKEGAVSVGKIKMQYCSYEDPITFMSNIQKRSGNTDLKFSIN</sequence>
<dbReference type="EMBL" id="OZ004257">
    <property type="protein sequence ID" value="CAK7907044.1"/>
    <property type="molecule type" value="Genomic_DNA"/>
</dbReference>
<evidence type="ECO:0000259" key="3">
    <source>
        <dbReference type="Pfam" id="PF00551"/>
    </source>
</evidence>
<dbReference type="InterPro" id="IPR041711">
    <property type="entry name" value="Met-tRNA-FMT_N"/>
</dbReference>
<keyword evidence="5" id="KW-1185">Reference proteome</keyword>
<dbReference type="Proteomes" id="UP001497600">
    <property type="component" value="Chromosome E"/>
</dbReference>
<gene>
    <name evidence="4" type="primary">FMT1</name>
    <name evidence="4" type="ORF">CAAN4_E03664</name>
</gene>
<dbReference type="InterPro" id="IPR005794">
    <property type="entry name" value="Fmt"/>
</dbReference>
<organism evidence="4 5">
    <name type="scientific">[Candida] anglica</name>
    <dbReference type="NCBI Taxonomy" id="148631"/>
    <lineage>
        <taxon>Eukaryota</taxon>
        <taxon>Fungi</taxon>
        <taxon>Dikarya</taxon>
        <taxon>Ascomycota</taxon>
        <taxon>Saccharomycotina</taxon>
        <taxon>Pichiomycetes</taxon>
        <taxon>Debaryomycetaceae</taxon>
        <taxon>Kurtzmaniella</taxon>
    </lineage>
</organism>
<dbReference type="InterPro" id="IPR002376">
    <property type="entry name" value="Formyl_transf_N"/>
</dbReference>
<evidence type="ECO:0000256" key="2">
    <source>
        <dbReference type="ARBA" id="ARBA00014185"/>
    </source>
</evidence>
<dbReference type="SUPFAM" id="SSF53328">
    <property type="entry name" value="Formyltransferase"/>
    <property type="match status" value="1"/>
</dbReference>
<name>A0ABP0EDZ6_9ASCO</name>